<dbReference type="EMBL" id="UINC01000155">
    <property type="protein sequence ID" value="SUZ50172.1"/>
    <property type="molecule type" value="Genomic_DNA"/>
</dbReference>
<dbReference type="PANTHER" id="PTHR37528:SF1">
    <property type="entry name" value="UPF0149 PROTEIN YGFB"/>
    <property type="match status" value="1"/>
</dbReference>
<evidence type="ECO:0000256" key="1">
    <source>
        <dbReference type="ARBA" id="ARBA00038308"/>
    </source>
</evidence>
<protein>
    <submittedName>
        <fullName evidence="2">Uncharacterized protein</fullName>
    </submittedName>
</protein>
<dbReference type="GO" id="GO:0005829">
    <property type="term" value="C:cytosol"/>
    <property type="evidence" value="ECO:0007669"/>
    <property type="project" value="TreeGrafter"/>
</dbReference>
<dbReference type="Pfam" id="PF03695">
    <property type="entry name" value="UPF0149"/>
    <property type="match status" value="1"/>
</dbReference>
<evidence type="ECO:0000313" key="2">
    <source>
        <dbReference type="EMBL" id="SUZ50172.1"/>
    </source>
</evidence>
<dbReference type="PANTHER" id="PTHR37528">
    <property type="entry name" value="UPF0149 PROTEIN YGFB"/>
    <property type="match status" value="1"/>
</dbReference>
<comment type="similarity">
    <text evidence="1">Belongs to the UPF0149 family.</text>
</comment>
<gene>
    <name evidence="2" type="ORF">METZ01_LOCUS3026</name>
</gene>
<name>A0A381N6E5_9ZZZZ</name>
<dbReference type="AlphaFoldDB" id="A0A381N6E5"/>
<sequence>MNNFTNESELDEALENCDSGRNSIQAHGLLCGYIMTHGLKGHDMWLHRMFENSSNEKGVKYKYIFDDLFIKTWRQLEERQSEFELFLPGDDRGLLTRAKAIGSWCDSYLHGLISSVTTEKLKKAINREPTSILIKDLLEMTKATIGEEDDDETNEKSYAELVEYTRIAVQLIFEELDESRNNYEERMTTKSQSDLLQ</sequence>
<dbReference type="InterPro" id="IPR011978">
    <property type="entry name" value="YgfB-like"/>
</dbReference>
<dbReference type="SUPFAM" id="SSF101327">
    <property type="entry name" value="YgfB-like"/>
    <property type="match status" value="1"/>
</dbReference>
<dbReference type="InterPro" id="IPR036255">
    <property type="entry name" value="YgfB-like_sf"/>
</dbReference>
<accession>A0A381N6E5</accession>
<reference evidence="2" key="1">
    <citation type="submission" date="2018-05" db="EMBL/GenBank/DDBJ databases">
        <authorList>
            <person name="Lanie J.A."/>
            <person name="Ng W.-L."/>
            <person name="Kazmierczak K.M."/>
            <person name="Andrzejewski T.M."/>
            <person name="Davidsen T.M."/>
            <person name="Wayne K.J."/>
            <person name="Tettelin H."/>
            <person name="Glass J.I."/>
            <person name="Rusch D."/>
            <person name="Podicherti R."/>
            <person name="Tsui H.-C.T."/>
            <person name="Winkler M.E."/>
        </authorList>
    </citation>
    <scope>NUCLEOTIDE SEQUENCE</scope>
</reference>
<organism evidence="2">
    <name type="scientific">marine metagenome</name>
    <dbReference type="NCBI Taxonomy" id="408172"/>
    <lineage>
        <taxon>unclassified sequences</taxon>
        <taxon>metagenomes</taxon>
        <taxon>ecological metagenomes</taxon>
    </lineage>
</organism>
<proteinExistence type="inferred from homology"/>
<dbReference type="Gene3D" id="1.20.120.740">
    <property type="entry name" value="YgfB uncharacterised protein family UPF0149, PF03695"/>
    <property type="match status" value="1"/>
</dbReference>